<reference evidence="7" key="1">
    <citation type="submission" date="2009-01" db="EMBL/GenBank/DDBJ databases">
        <title>Complete sequence of Anaeromyxobacter dehalogenans 2CP-1.</title>
        <authorList>
            <consortium name="US DOE Joint Genome Institute"/>
            <person name="Lucas S."/>
            <person name="Copeland A."/>
            <person name="Lapidus A."/>
            <person name="Glavina del Rio T."/>
            <person name="Dalin E."/>
            <person name="Tice H."/>
            <person name="Bruce D."/>
            <person name="Goodwin L."/>
            <person name="Pitluck S."/>
            <person name="Saunders E."/>
            <person name="Brettin T."/>
            <person name="Detter J.C."/>
            <person name="Han C."/>
            <person name="Larimer F."/>
            <person name="Land M."/>
            <person name="Hauser L."/>
            <person name="Kyrpides N."/>
            <person name="Ovchinnikova G."/>
            <person name="Beliaev A.S."/>
            <person name="Richardson P."/>
        </authorList>
    </citation>
    <scope>NUCLEOTIDE SEQUENCE</scope>
    <source>
        <strain evidence="7">2CP-1</strain>
    </source>
</reference>
<dbReference type="Pfam" id="PF12029">
    <property type="entry name" value="DUF3516"/>
    <property type="match status" value="1"/>
</dbReference>
<feature type="domain" description="Helicase C-terminal" evidence="6">
    <location>
        <begin position="234"/>
        <end position="457"/>
    </location>
</feature>
<evidence type="ECO:0000313" key="7">
    <source>
        <dbReference type="EMBL" id="ACL66882.1"/>
    </source>
</evidence>
<gene>
    <name evidence="7" type="ordered locus">A2cp1_3552</name>
</gene>
<keyword evidence="3 7" id="KW-0347">Helicase</keyword>
<dbReference type="HOGENOM" id="CLU_017075_0_0_7"/>
<dbReference type="InterPro" id="IPR001650">
    <property type="entry name" value="Helicase_C-like"/>
</dbReference>
<dbReference type="InterPro" id="IPR050699">
    <property type="entry name" value="RNA-DNA_Helicase"/>
</dbReference>
<dbReference type="InterPro" id="IPR011545">
    <property type="entry name" value="DEAD/DEAH_box_helicase_dom"/>
</dbReference>
<dbReference type="InterPro" id="IPR021904">
    <property type="entry name" value="DUF3516"/>
</dbReference>
<dbReference type="KEGG" id="acp:A2cp1_3552"/>
<dbReference type="PANTHER" id="PTHR12131">
    <property type="entry name" value="ATP-DEPENDENT RNA AND DNA HELICASE"/>
    <property type="match status" value="1"/>
</dbReference>
<keyword evidence="4" id="KW-0067">ATP-binding</keyword>
<dbReference type="RefSeq" id="WP_015934667.1">
    <property type="nucleotide sequence ID" value="NC_011891.1"/>
</dbReference>
<evidence type="ECO:0000259" key="5">
    <source>
        <dbReference type="PROSITE" id="PS51192"/>
    </source>
</evidence>
<dbReference type="InterPro" id="IPR014001">
    <property type="entry name" value="Helicase_ATP-bd"/>
</dbReference>
<dbReference type="GO" id="GO:0016787">
    <property type="term" value="F:hydrolase activity"/>
    <property type="evidence" value="ECO:0007669"/>
    <property type="project" value="UniProtKB-KW"/>
</dbReference>
<dbReference type="Gene3D" id="3.40.50.300">
    <property type="entry name" value="P-loop containing nucleotide triphosphate hydrolases"/>
    <property type="match status" value="2"/>
</dbReference>
<dbReference type="GO" id="GO:0005524">
    <property type="term" value="F:ATP binding"/>
    <property type="evidence" value="ECO:0007669"/>
    <property type="project" value="UniProtKB-KW"/>
</dbReference>
<evidence type="ECO:0000256" key="1">
    <source>
        <dbReference type="ARBA" id="ARBA00022741"/>
    </source>
</evidence>
<sequence length="861" mass="95865">MSTPSPTPASGPEPLRAPLAALLPPEGAPPLAPDAVLDRFVSWVASTGLELYPHQEEGILALLDGNHLVLSTPTGSGKSLVATFLHFQAMAAGQRSFYTCPIKALVNEKFFDLCRLFGPENVGMMTGDGAVNRDAPIVCCTAEILMNLAVREAESSVDAVVMDEFHYYGDRERGVAWQVPLLVLERARFLLMSATLGDTRAIEASLREVTGREVAAVRNAARPVPLEHEWRETPLHETIEELVSSSRAPIYLVNFTQRAAAEQAQNLMSANFSSKEEKARIAEALAGARFDSPYGKDLQRFLRHGIGLHHAGLLPRYRLLVEKLAQGGLLKVVSGTDTLGMGVNIPIRTVLFTQLCKFDGTKTAILTSRDFHQISGRAGRKGFDERGYVVAQAPEHVVENKKLAEKAAAGKKVVKKQPPTKGYVHFDRNTFQRLQEKEPEPLESRFEPTFGLLVNLLQSETTRRGGGYGRLVEIIARSHGNDYVRARHRRAAAQRFRTLRAAGLVEVRRIEGYRGAYLRPAPGLQRDFSLFHTLALYLLDTLPAIPRERETYALDVLSMVESILEDPDVILWKQLDRARGEAVAEMKARGMEYDERMAELEKVEYPKPNRDFVYATFNEFAAKHPWVGAENIRPKSVAREMVERFMTFADYVREYELQRSEGVVLRYLSETYKTLVQTVPETYRDDALLDVIAFLRATVRGVDSSLIDEWERMRDPSYQAVAVDARAAVAGTLGPPPVWADPRAFAARIRNELHALLVALARKDHAGAVAALAPGAEWTPATLEAAMAPYWEAHPRIDVTPAARRPHNTFVKELAPRRWEAVQRIVDEAGEVDWAVTCEIDLTDPPRDPDQPLLALVRVGT</sequence>
<dbReference type="SUPFAM" id="SSF52540">
    <property type="entry name" value="P-loop containing nucleoside triphosphate hydrolases"/>
    <property type="match status" value="1"/>
</dbReference>
<accession>B8J5Y7</accession>
<feature type="domain" description="Helicase ATP-binding" evidence="5">
    <location>
        <begin position="59"/>
        <end position="214"/>
    </location>
</feature>
<evidence type="ECO:0000256" key="3">
    <source>
        <dbReference type="ARBA" id="ARBA00022806"/>
    </source>
</evidence>
<keyword evidence="8" id="KW-1185">Reference proteome</keyword>
<protein>
    <submittedName>
        <fullName evidence="7">DEAD/DEAH box helicase domain protein</fullName>
    </submittedName>
</protein>
<dbReference type="GO" id="GO:0003676">
    <property type="term" value="F:nucleic acid binding"/>
    <property type="evidence" value="ECO:0007669"/>
    <property type="project" value="InterPro"/>
</dbReference>
<dbReference type="Proteomes" id="UP000007089">
    <property type="component" value="Chromosome"/>
</dbReference>
<dbReference type="Pfam" id="PF00270">
    <property type="entry name" value="DEAD"/>
    <property type="match status" value="1"/>
</dbReference>
<dbReference type="EMBL" id="CP001359">
    <property type="protein sequence ID" value="ACL66882.1"/>
    <property type="molecule type" value="Genomic_DNA"/>
</dbReference>
<dbReference type="PANTHER" id="PTHR12131:SF1">
    <property type="entry name" value="ATP-DEPENDENT RNA HELICASE SUPV3L1, MITOCHONDRIAL-RELATED"/>
    <property type="match status" value="1"/>
</dbReference>
<dbReference type="InterPro" id="IPR027417">
    <property type="entry name" value="P-loop_NTPase"/>
</dbReference>
<dbReference type="GO" id="GO:0004386">
    <property type="term" value="F:helicase activity"/>
    <property type="evidence" value="ECO:0007669"/>
    <property type="project" value="UniProtKB-KW"/>
</dbReference>
<evidence type="ECO:0000256" key="2">
    <source>
        <dbReference type="ARBA" id="ARBA00022801"/>
    </source>
</evidence>
<organism evidence="7 8">
    <name type="scientific">Anaeromyxobacter dehalogenans (strain ATCC BAA-258 / DSM 21875 / 2CP-1)</name>
    <dbReference type="NCBI Taxonomy" id="455488"/>
    <lineage>
        <taxon>Bacteria</taxon>
        <taxon>Pseudomonadati</taxon>
        <taxon>Myxococcota</taxon>
        <taxon>Myxococcia</taxon>
        <taxon>Myxococcales</taxon>
        <taxon>Cystobacterineae</taxon>
        <taxon>Anaeromyxobacteraceae</taxon>
        <taxon>Anaeromyxobacter</taxon>
    </lineage>
</organism>
<dbReference type="PROSITE" id="PS51192">
    <property type="entry name" value="HELICASE_ATP_BIND_1"/>
    <property type="match status" value="1"/>
</dbReference>
<evidence type="ECO:0000259" key="6">
    <source>
        <dbReference type="PROSITE" id="PS51194"/>
    </source>
</evidence>
<keyword evidence="1" id="KW-0547">Nucleotide-binding</keyword>
<evidence type="ECO:0000256" key="4">
    <source>
        <dbReference type="ARBA" id="ARBA00022840"/>
    </source>
</evidence>
<keyword evidence="2" id="KW-0378">Hydrolase</keyword>
<evidence type="ECO:0000313" key="8">
    <source>
        <dbReference type="Proteomes" id="UP000007089"/>
    </source>
</evidence>
<dbReference type="SMART" id="SM00487">
    <property type="entry name" value="DEXDc"/>
    <property type="match status" value="1"/>
</dbReference>
<proteinExistence type="predicted"/>
<dbReference type="AlphaFoldDB" id="B8J5Y7"/>
<dbReference type="SMART" id="SM00490">
    <property type="entry name" value="HELICc"/>
    <property type="match status" value="1"/>
</dbReference>
<name>B8J5Y7_ANAD2</name>
<dbReference type="PROSITE" id="PS51194">
    <property type="entry name" value="HELICASE_CTER"/>
    <property type="match status" value="1"/>
</dbReference>
<dbReference type="CDD" id="cd17921">
    <property type="entry name" value="DEXHc_Ski2"/>
    <property type="match status" value="1"/>
</dbReference>